<organism evidence="7 8">
    <name type="scientific">Bacteroides cellulosilyticus CL02T12C19</name>
    <dbReference type="NCBI Taxonomy" id="997874"/>
    <lineage>
        <taxon>Bacteria</taxon>
        <taxon>Pseudomonadati</taxon>
        <taxon>Bacteroidota</taxon>
        <taxon>Bacteroidia</taxon>
        <taxon>Bacteroidales</taxon>
        <taxon>Bacteroidaceae</taxon>
        <taxon>Bacteroides</taxon>
    </lineage>
</organism>
<feature type="transmembrane region" description="Helical" evidence="6">
    <location>
        <begin position="7"/>
        <end position="26"/>
    </location>
</feature>
<evidence type="ECO:0008006" key="9">
    <source>
        <dbReference type="Google" id="ProtNLM"/>
    </source>
</evidence>
<comment type="subcellular location">
    <subcellularLocation>
        <location evidence="1">Membrane</location>
        <topology evidence="1">Multi-pass membrane protein</topology>
    </subcellularLocation>
</comment>
<dbReference type="GO" id="GO:0016020">
    <property type="term" value="C:membrane"/>
    <property type="evidence" value="ECO:0007669"/>
    <property type="project" value="UniProtKB-SubCell"/>
</dbReference>
<dbReference type="PANTHER" id="PTHR12778:SF10">
    <property type="entry name" value="MAJOR FACILITATOR SUPERFAMILY DOMAIN-CONTAINING PROTEIN 3"/>
    <property type="match status" value="1"/>
</dbReference>
<keyword evidence="5 6" id="KW-0472">Membrane</keyword>
<dbReference type="HOGENOM" id="CLU_029352_0_0_10"/>
<evidence type="ECO:0000313" key="8">
    <source>
        <dbReference type="Proteomes" id="UP000003741"/>
    </source>
</evidence>
<evidence type="ECO:0000256" key="2">
    <source>
        <dbReference type="ARBA" id="ARBA00022448"/>
    </source>
</evidence>
<dbReference type="AlphaFoldDB" id="I9QQZ4"/>
<dbReference type="InterPro" id="IPR036259">
    <property type="entry name" value="MFS_trans_sf"/>
</dbReference>
<keyword evidence="3 6" id="KW-0812">Transmembrane</keyword>
<comment type="caution">
    <text evidence="7">The sequence shown here is derived from an EMBL/GenBank/DDBJ whole genome shotgun (WGS) entry which is preliminary data.</text>
</comment>
<feature type="transmembrane region" description="Helical" evidence="6">
    <location>
        <begin position="408"/>
        <end position="429"/>
    </location>
</feature>
<dbReference type="InterPro" id="IPR004752">
    <property type="entry name" value="AmpG_permease/AT-1"/>
</dbReference>
<keyword evidence="4 6" id="KW-1133">Transmembrane helix</keyword>
<dbReference type="PATRIC" id="fig|997874.3.peg.2353"/>
<feature type="transmembrane region" description="Helical" evidence="6">
    <location>
        <begin position="343"/>
        <end position="367"/>
    </location>
</feature>
<dbReference type="GO" id="GO:0022857">
    <property type="term" value="F:transmembrane transporter activity"/>
    <property type="evidence" value="ECO:0007669"/>
    <property type="project" value="InterPro"/>
</dbReference>
<keyword evidence="2" id="KW-0813">Transport</keyword>
<name>I9QQZ4_9BACE</name>
<feature type="transmembrane region" description="Helical" evidence="6">
    <location>
        <begin position="100"/>
        <end position="121"/>
    </location>
</feature>
<reference evidence="7 8" key="1">
    <citation type="submission" date="2012-02" db="EMBL/GenBank/DDBJ databases">
        <title>The Genome Sequence of Bacteroides cellulosilyticus CL02T12C19.</title>
        <authorList>
            <consortium name="The Broad Institute Genome Sequencing Platform"/>
            <person name="Earl A."/>
            <person name="Ward D."/>
            <person name="Feldgarden M."/>
            <person name="Gevers D."/>
            <person name="Zitomersky N.L."/>
            <person name="Coyne M.J."/>
            <person name="Comstock L.E."/>
            <person name="Young S.K."/>
            <person name="Zeng Q."/>
            <person name="Gargeya S."/>
            <person name="Fitzgerald M."/>
            <person name="Haas B."/>
            <person name="Abouelleil A."/>
            <person name="Alvarado L."/>
            <person name="Arachchi H.M."/>
            <person name="Berlin A."/>
            <person name="Chapman S.B."/>
            <person name="Gearin G."/>
            <person name="Goldberg J."/>
            <person name="Griggs A."/>
            <person name="Gujja S."/>
            <person name="Hansen M."/>
            <person name="Heiman D."/>
            <person name="Howarth C."/>
            <person name="Larimer J."/>
            <person name="Lui A."/>
            <person name="MacDonald P.J.P."/>
            <person name="McCowen C."/>
            <person name="Montmayeur A."/>
            <person name="Murphy C."/>
            <person name="Neiman D."/>
            <person name="Pearson M."/>
            <person name="Priest M."/>
            <person name="Roberts A."/>
            <person name="Saif S."/>
            <person name="Shea T."/>
            <person name="Sisk P."/>
            <person name="Stolte C."/>
            <person name="Sykes S."/>
            <person name="Wortman J."/>
            <person name="Nusbaum C."/>
            <person name="Birren B."/>
        </authorList>
    </citation>
    <scope>NUCLEOTIDE SEQUENCE [LARGE SCALE GENOMIC DNA]</scope>
    <source>
        <strain evidence="7 8">CL02T12C19</strain>
    </source>
</reference>
<dbReference type="EMBL" id="AGXG01000051">
    <property type="protein sequence ID" value="EIY32116.1"/>
    <property type="molecule type" value="Genomic_DNA"/>
</dbReference>
<evidence type="ECO:0000256" key="4">
    <source>
        <dbReference type="ARBA" id="ARBA00022989"/>
    </source>
</evidence>
<evidence type="ECO:0000256" key="6">
    <source>
        <dbReference type="SAM" id="Phobius"/>
    </source>
</evidence>
<feature type="transmembrane region" description="Helical" evidence="6">
    <location>
        <begin position="46"/>
        <end position="62"/>
    </location>
</feature>
<dbReference type="Pfam" id="PF07690">
    <property type="entry name" value="MFS_1"/>
    <property type="match status" value="1"/>
</dbReference>
<accession>I9QQZ4</accession>
<dbReference type="RefSeq" id="WP_007216990.1">
    <property type="nucleotide sequence ID" value="NZ_JH724086.1"/>
</dbReference>
<proteinExistence type="predicted"/>
<evidence type="ECO:0000313" key="7">
    <source>
        <dbReference type="EMBL" id="EIY32116.1"/>
    </source>
</evidence>
<gene>
    <name evidence="7" type="ORF">HMPREF1062_02299</name>
</gene>
<dbReference type="Gene3D" id="1.20.1250.20">
    <property type="entry name" value="MFS general substrate transporter like domains"/>
    <property type="match status" value="2"/>
</dbReference>
<keyword evidence="8" id="KW-1185">Reference proteome</keyword>
<sequence length="440" mass="48694">MNSTKRISPWAWVPTLYFAQGIPYFIVNNISVLMFAKMGVPNGEMALFTSLLYLPWTIKPFWSPFIDIIKTKRWWIISMQILMSIAFILLTLSIPKPDEATIAAGTTPISMFTITLVLFIITAFASATHDIAADGFYMLALKQSDQAAFVGIRSTFYRLASIFGQGVLVAIAGAIELRNKDIPLSWTITMLVTAVMFSLVTFYHLFAIPKPTSDKSVLTPGTASAKAIFQEFGRTFATYFTKPGVWLAIAFMLLYRLPEAFLIKMCMPFLVASKEAGGLELSTAEVGIVYGTIGVIFLTVGGILGGLFASRIGLKKSIWWMAACMTLPCLTFVYLAIGQPDNLFAISTAIAIEQFGYGFGFTAYMLYMMYFSEGEFKTSHYAICTAFMALSMMIPGMFAGYLQEAVGYVNFFWIVILCCAATIVVTVFADRKIDPTYGKK</sequence>
<feature type="transmembrane region" description="Helical" evidence="6">
    <location>
        <begin position="379"/>
        <end position="402"/>
    </location>
</feature>
<feature type="transmembrane region" description="Helical" evidence="6">
    <location>
        <begin position="288"/>
        <end position="309"/>
    </location>
</feature>
<protein>
    <recommendedName>
        <fullName evidence="9">Major facilitator superfamily (MFS) profile domain-containing protein</fullName>
    </recommendedName>
</protein>
<feature type="transmembrane region" description="Helical" evidence="6">
    <location>
        <begin position="156"/>
        <end position="175"/>
    </location>
</feature>
<dbReference type="OrthoDB" id="9787815at2"/>
<dbReference type="SUPFAM" id="SSF103473">
    <property type="entry name" value="MFS general substrate transporter"/>
    <property type="match status" value="1"/>
</dbReference>
<dbReference type="InterPro" id="IPR011701">
    <property type="entry name" value="MFS"/>
</dbReference>
<dbReference type="PANTHER" id="PTHR12778">
    <property type="entry name" value="SOLUTE CARRIER FAMILY 33 ACETYL-COA TRANSPORTER -RELATED"/>
    <property type="match status" value="1"/>
</dbReference>
<feature type="transmembrane region" description="Helical" evidence="6">
    <location>
        <begin position="74"/>
        <end position="94"/>
    </location>
</feature>
<evidence type="ECO:0000256" key="3">
    <source>
        <dbReference type="ARBA" id="ARBA00022692"/>
    </source>
</evidence>
<evidence type="ECO:0000256" key="1">
    <source>
        <dbReference type="ARBA" id="ARBA00004141"/>
    </source>
</evidence>
<evidence type="ECO:0000256" key="5">
    <source>
        <dbReference type="ARBA" id="ARBA00023136"/>
    </source>
</evidence>
<dbReference type="Proteomes" id="UP000003741">
    <property type="component" value="Unassembled WGS sequence"/>
</dbReference>
<feature type="transmembrane region" description="Helical" evidence="6">
    <location>
        <begin position="318"/>
        <end position="337"/>
    </location>
</feature>
<feature type="transmembrane region" description="Helical" evidence="6">
    <location>
        <begin position="236"/>
        <end position="255"/>
    </location>
</feature>
<feature type="transmembrane region" description="Helical" evidence="6">
    <location>
        <begin position="187"/>
        <end position="206"/>
    </location>
</feature>